<keyword evidence="2" id="KW-1185">Reference proteome</keyword>
<reference evidence="1" key="1">
    <citation type="submission" date="2016-07" db="EMBL/GenBank/DDBJ databases">
        <title>Draft genome Planococcus salivarum.</title>
        <authorList>
            <person name="See-Too W.S."/>
        </authorList>
    </citation>
    <scope>NUCLEOTIDE SEQUENCE [LARGE SCALE GENOMIC DNA]</scope>
    <source>
        <strain evidence="1">DSM 23820</strain>
    </source>
</reference>
<evidence type="ECO:0000313" key="2">
    <source>
        <dbReference type="Proteomes" id="UP000242153"/>
    </source>
</evidence>
<sequence>MHGFTSFIEFISFHIKYIKLKHQHKTTLRRLGQSQDYAPAQARRKGGAIFVWHTLAPAISQEEHLSYCSAQSRGAPALEKSLEIWSKTAKS</sequence>
<evidence type="ECO:0000313" key="1">
    <source>
        <dbReference type="EMBL" id="OHX51129.1"/>
    </source>
</evidence>
<dbReference type="Proteomes" id="UP000242153">
    <property type="component" value="Unassembled WGS sequence"/>
</dbReference>
<organism evidence="1 2">
    <name type="scientific">Planococcus salinarum</name>
    <dbReference type="NCBI Taxonomy" id="622695"/>
    <lineage>
        <taxon>Bacteria</taxon>
        <taxon>Bacillati</taxon>
        <taxon>Bacillota</taxon>
        <taxon>Bacilli</taxon>
        <taxon>Bacillales</taxon>
        <taxon>Caryophanaceae</taxon>
        <taxon>Planococcus</taxon>
    </lineage>
</organism>
<accession>A0ABX3D0Q4</accession>
<protein>
    <submittedName>
        <fullName evidence="1">Uncharacterized protein</fullName>
    </submittedName>
</protein>
<name>A0ABX3D0Q4_9BACL</name>
<comment type="caution">
    <text evidence="1">The sequence shown here is derived from an EMBL/GenBank/DDBJ whole genome shotgun (WGS) entry which is preliminary data.</text>
</comment>
<gene>
    <name evidence="1" type="ORF">BB776_03600</name>
</gene>
<dbReference type="EMBL" id="MBQG01000103">
    <property type="protein sequence ID" value="OHX51129.1"/>
    <property type="molecule type" value="Genomic_DNA"/>
</dbReference>
<proteinExistence type="predicted"/>